<reference evidence="3" key="1">
    <citation type="submission" date="2022-11" db="UniProtKB">
        <authorList>
            <consortium name="WormBaseParasite"/>
        </authorList>
    </citation>
    <scope>IDENTIFICATION</scope>
</reference>
<evidence type="ECO:0000256" key="1">
    <source>
        <dbReference type="SAM" id="MobiDB-lite"/>
    </source>
</evidence>
<dbReference type="AlphaFoldDB" id="A0A915CFL8"/>
<dbReference type="Proteomes" id="UP000887569">
    <property type="component" value="Unplaced"/>
</dbReference>
<dbReference type="WBParaSite" id="PgR137_g009_t01">
    <property type="protein sequence ID" value="PgR137_g009_t01"/>
    <property type="gene ID" value="PgR137_g009"/>
</dbReference>
<name>A0A915CFL8_PARUN</name>
<proteinExistence type="predicted"/>
<protein>
    <submittedName>
        <fullName evidence="3">Uncharacterized protein</fullName>
    </submittedName>
</protein>
<evidence type="ECO:0000313" key="3">
    <source>
        <dbReference type="WBParaSite" id="PgR137_g009_t01"/>
    </source>
</evidence>
<evidence type="ECO:0000313" key="2">
    <source>
        <dbReference type="Proteomes" id="UP000887569"/>
    </source>
</evidence>
<keyword evidence="2" id="KW-1185">Reference proteome</keyword>
<accession>A0A915CFL8</accession>
<feature type="region of interest" description="Disordered" evidence="1">
    <location>
        <begin position="1"/>
        <end position="23"/>
    </location>
</feature>
<sequence length="43" mass="5037">MHSAVSRRMNPHIKEPRCMQSSSSWIDNKTNSITLIRIVILRE</sequence>
<organism evidence="2 3">
    <name type="scientific">Parascaris univalens</name>
    <name type="common">Nematode worm</name>
    <dbReference type="NCBI Taxonomy" id="6257"/>
    <lineage>
        <taxon>Eukaryota</taxon>
        <taxon>Metazoa</taxon>
        <taxon>Ecdysozoa</taxon>
        <taxon>Nematoda</taxon>
        <taxon>Chromadorea</taxon>
        <taxon>Rhabditida</taxon>
        <taxon>Spirurina</taxon>
        <taxon>Ascaridomorpha</taxon>
        <taxon>Ascaridoidea</taxon>
        <taxon>Ascarididae</taxon>
        <taxon>Parascaris</taxon>
    </lineage>
</organism>